<dbReference type="STRING" id="1265313.HRUBRA_00613"/>
<dbReference type="PANTHER" id="PTHR47245:SF2">
    <property type="entry name" value="PEPTIDYL-PROLYL CIS-TRANS ISOMERASE HP_0175-RELATED"/>
    <property type="match status" value="1"/>
</dbReference>
<dbReference type="GO" id="GO:0003755">
    <property type="term" value="F:peptidyl-prolyl cis-trans isomerase activity"/>
    <property type="evidence" value="ECO:0007669"/>
    <property type="project" value="UniProtKB-KW"/>
</dbReference>
<dbReference type="InterPro" id="IPR000297">
    <property type="entry name" value="PPIase_PpiC"/>
</dbReference>
<protein>
    <recommendedName>
        <fullName evidence="3">peptidylprolyl isomerase</fullName>
        <ecNumber evidence="3">5.2.1.8</ecNumber>
    </recommendedName>
</protein>
<keyword evidence="8" id="KW-1185">Reference proteome</keyword>
<proteinExistence type="inferred from homology"/>
<evidence type="ECO:0000256" key="4">
    <source>
        <dbReference type="ARBA" id="ARBA00023110"/>
    </source>
</evidence>
<dbReference type="InterPro" id="IPR050245">
    <property type="entry name" value="PrsA_foldase"/>
</dbReference>
<feature type="domain" description="PpiC" evidence="6">
    <location>
        <begin position="121"/>
        <end position="224"/>
    </location>
</feature>
<evidence type="ECO:0000313" key="7">
    <source>
        <dbReference type="EMBL" id="KGE04735.1"/>
    </source>
</evidence>
<evidence type="ECO:0000256" key="1">
    <source>
        <dbReference type="ARBA" id="ARBA00000971"/>
    </source>
</evidence>
<evidence type="ECO:0000256" key="5">
    <source>
        <dbReference type="PROSITE-ProRule" id="PRU00278"/>
    </source>
</evidence>
<dbReference type="Gene3D" id="3.10.50.40">
    <property type="match status" value="1"/>
</dbReference>
<organism evidence="7 8">
    <name type="scientific">Pseudohaliea rubra DSM 19751</name>
    <dbReference type="NCBI Taxonomy" id="1265313"/>
    <lineage>
        <taxon>Bacteria</taxon>
        <taxon>Pseudomonadati</taxon>
        <taxon>Pseudomonadota</taxon>
        <taxon>Gammaproteobacteria</taxon>
        <taxon>Cellvibrionales</taxon>
        <taxon>Halieaceae</taxon>
        <taxon>Pseudohaliea</taxon>
    </lineage>
</organism>
<name>A0A095VTP7_9GAMM</name>
<comment type="catalytic activity">
    <reaction evidence="1">
        <text>[protein]-peptidylproline (omega=180) = [protein]-peptidylproline (omega=0)</text>
        <dbReference type="Rhea" id="RHEA:16237"/>
        <dbReference type="Rhea" id="RHEA-COMP:10747"/>
        <dbReference type="Rhea" id="RHEA-COMP:10748"/>
        <dbReference type="ChEBI" id="CHEBI:83833"/>
        <dbReference type="ChEBI" id="CHEBI:83834"/>
        <dbReference type="EC" id="5.2.1.8"/>
    </reaction>
</comment>
<comment type="caution">
    <text evidence="7">The sequence shown here is derived from an EMBL/GenBank/DDBJ whole genome shotgun (WGS) entry which is preliminary data.</text>
</comment>
<evidence type="ECO:0000256" key="2">
    <source>
        <dbReference type="ARBA" id="ARBA00007656"/>
    </source>
</evidence>
<comment type="similarity">
    <text evidence="2">Belongs to the PpiC/parvulin rotamase family.</text>
</comment>
<evidence type="ECO:0000313" key="8">
    <source>
        <dbReference type="Proteomes" id="UP000029640"/>
    </source>
</evidence>
<evidence type="ECO:0000256" key="3">
    <source>
        <dbReference type="ARBA" id="ARBA00013194"/>
    </source>
</evidence>
<dbReference type="AlphaFoldDB" id="A0A095VTP7"/>
<dbReference type="InterPro" id="IPR046357">
    <property type="entry name" value="PPIase_dom_sf"/>
</dbReference>
<evidence type="ECO:0000259" key="6">
    <source>
        <dbReference type="PROSITE" id="PS50198"/>
    </source>
</evidence>
<sequence length="282" mass="32072">MLMPAAALAQVVISDEGVDITREEFEAVLATSPDKIKRRAANDLGDRFELITQLIASRKVAATAETLDKDDPGYWELQFKLLTAKEQFMFERLVADYDLPDFDELARERYKTQKDKYARYPELRASSHILFRSPPGEDRTELREKAALVLEELRAGADFEAYVQEYSEDPGSKKRAGSLDRWIRLGDPKITPPYSGALFEIDEIGGYSEVTDSQFGLHIIRLDGIQESGYAEYETVRPKIISDLRAEYKTLAAKEVRARFHLTDDAFIDGDAMEELLAPYKE</sequence>
<dbReference type="EC" id="5.2.1.8" evidence="3"/>
<dbReference type="Proteomes" id="UP000029640">
    <property type="component" value="Unassembled WGS sequence"/>
</dbReference>
<keyword evidence="5 7" id="KW-0413">Isomerase</keyword>
<dbReference type="HOGENOM" id="CLU_034646_1_2_6"/>
<dbReference type="Pfam" id="PF00639">
    <property type="entry name" value="Rotamase"/>
    <property type="match status" value="1"/>
</dbReference>
<accession>A0A095VTP7</accession>
<dbReference type="SUPFAM" id="SSF54534">
    <property type="entry name" value="FKBP-like"/>
    <property type="match status" value="1"/>
</dbReference>
<dbReference type="EMBL" id="AUVB01000018">
    <property type="protein sequence ID" value="KGE04735.1"/>
    <property type="molecule type" value="Genomic_DNA"/>
</dbReference>
<dbReference type="eggNOG" id="COG0760">
    <property type="taxonomic scope" value="Bacteria"/>
</dbReference>
<gene>
    <name evidence="7" type="ORF">HRUBRA_00613</name>
</gene>
<keyword evidence="4 5" id="KW-0697">Rotamase</keyword>
<dbReference type="PANTHER" id="PTHR47245">
    <property type="entry name" value="PEPTIDYLPROLYL ISOMERASE"/>
    <property type="match status" value="1"/>
</dbReference>
<dbReference type="PROSITE" id="PS50198">
    <property type="entry name" value="PPIC_PPIASE_2"/>
    <property type="match status" value="1"/>
</dbReference>
<reference evidence="7 8" key="1">
    <citation type="journal article" date="2014" name="Genome Announc.">
        <title>Genome Sequence of Gammaproteobacterial Pseudohaliea rubra Type Strain DSM 19751, Isolated from Coastal Seawater of the Mediterranean Sea.</title>
        <authorList>
            <person name="Spring S."/>
            <person name="Fiebig A."/>
            <person name="Riedel T."/>
            <person name="Goker M."/>
            <person name="Klenk H.P."/>
        </authorList>
    </citation>
    <scope>NUCLEOTIDE SEQUENCE [LARGE SCALE GENOMIC DNA]</scope>
    <source>
        <strain evidence="7 8">DSM 19751</strain>
    </source>
</reference>